<evidence type="ECO:0000256" key="1">
    <source>
        <dbReference type="SAM" id="MobiDB-lite"/>
    </source>
</evidence>
<name>A0A1S8D836_9PROT</name>
<dbReference type="InterPro" id="IPR052755">
    <property type="entry name" value="Lysozyme_Inhibitor_LprI"/>
</dbReference>
<gene>
    <name evidence="3" type="ORF">APZ41_003740</name>
</gene>
<evidence type="ECO:0000256" key="2">
    <source>
        <dbReference type="SAM" id="SignalP"/>
    </source>
</evidence>
<dbReference type="Proteomes" id="UP000054844">
    <property type="component" value="Unassembled WGS sequence"/>
</dbReference>
<dbReference type="PANTHER" id="PTHR37549:SF1">
    <property type="entry name" value="LIPOPROTEIN LPRI"/>
    <property type="match status" value="1"/>
</dbReference>
<dbReference type="AlphaFoldDB" id="A0A1S8D836"/>
<evidence type="ECO:0000313" key="3">
    <source>
        <dbReference type="EMBL" id="ONH84532.1"/>
    </source>
</evidence>
<dbReference type="GO" id="GO:0005576">
    <property type="term" value="C:extracellular region"/>
    <property type="evidence" value="ECO:0007669"/>
    <property type="project" value="TreeGrafter"/>
</dbReference>
<feature type="region of interest" description="Disordered" evidence="1">
    <location>
        <begin position="249"/>
        <end position="278"/>
    </location>
</feature>
<keyword evidence="2" id="KW-0732">Signal</keyword>
<dbReference type="EMBL" id="LLWF02000006">
    <property type="protein sequence ID" value="ONH84532.1"/>
    <property type="molecule type" value="Genomic_DNA"/>
</dbReference>
<dbReference type="STRING" id="207340.APZ41_003740"/>
<sequence>MAPAFLRLLLPLLCLVLSALPSPKAKAASFDCAKAGSAVERMICRDSGLSSLDEEMAAAFRAAGGGGVPELRAGQREWLAERNRCRTESCLRTAYEQRVATLSAIPEAREASPAPAAPATPAGVAGDGKYCNFGPGESSDMLLVRRAAGGGLNFVLSSWTSRGSNFSVEGLARPAASPGASPGALSPDASWRFESGMRSRDPAEHCAVTIRRTAEGAYAVATEEGARCESMAGQGAVLYGTLVFPPNSRQGNAPATMGPETSMRIGCDRPARRVPSRR</sequence>
<proteinExistence type="predicted"/>
<reference evidence="3" key="1">
    <citation type="submission" date="2016-12" db="EMBL/GenBank/DDBJ databases">
        <title>Draft genome sequence of Roseomonas mucosa strain AU37, isolated from a peripheral intravenous catheter.</title>
        <authorList>
            <person name="Choudhury M.A."/>
            <person name="Sidjabat H.E."/>
            <person name="Wailan A.M."/>
            <person name="Zhang L."/>
            <person name="Marsh N.M."/>
            <person name="Rickard C.M."/>
            <person name="Davies M."/>
            <person name="Mcmillan D.J."/>
        </authorList>
    </citation>
    <scope>NUCLEOTIDE SEQUENCE [LARGE SCALE GENOMIC DNA]</scope>
    <source>
        <strain evidence="3">AU37</strain>
    </source>
</reference>
<dbReference type="PANTHER" id="PTHR37549">
    <property type="entry name" value="LIPOPROTEIN LPRI"/>
    <property type="match status" value="1"/>
</dbReference>
<dbReference type="OrthoDB" id="7593266at2"/>
<evidence type="ECO:0008006" key="5">
    <source>
        <dbReference type="Google" id="ProtNLM"/>
    </source>
</evidence>
<feature type="chain" id="PRO_5012865421" description="Lysozyme inhibitor LprI N-terminal domain-containing protein" evidence="2">
    <location>
        <begin position="28"/>
        <end position="278"/>
    </location>
</feature>
<evidence type="ECO:0000313" key="4">
    <source>
        <dbReference type="Proteomes" id="UP000054844"/>
    </source>
</evidence>
<feature type="signal peptide" evidence="2">
    <location>
        <begin position="1"/>
        <end position="27"/>
    </location>
</feature>
<dbReference type="RefSeq" id="WP_076970082.1">
    <property type="nucleotide sequence ID" value="NZ_LLWF02000006.1"/>
</dbReference>
<keyword evidence="4" id="KW-1185">Reference proteome</keyword>
<accession>A0A1S8D836</accession>
<organism evidence="3 4">
    <name type="scientific">Roseomonas mucosa</name>
    <dbReference type="NCBI Taxonomy" id="207340"/>
    <lineage>
        <taxon>Bacteria</taxon>
        <taxon>Pseudomonadati</taxon>
        <taxon>Pseudomonadota</taxon>
        <taxon>Alphaproteobacteria</taxon>
        <taxon>Acetobacterales</taxon>
        <taxon>Roseomonadaceae</taxon>
        <taxon>Roseomonas</taxon>
    </lineage>
</organism>
<comment type="caution">
    <text evidence="3">The sequence shown here is derived from an EMBL/GenBank/DDBJ whole genome shotgun (WGS) entry which is preliminary data.</text>
</comment>
<protein>
    <recommendedName>
        <fullName evidence="5">Lysozyme inhibitor LprI N-terminal domain-containing protein</fullName>
    </recommendedName>
</protein>